<keyword evidence="3" id="KW-1185">Reference proteome</keyword>
<dbReference type="InterPro" id="IPR027417">
    <property type="entry name" value="P-loop_NTPase"/>
</dbReference>
<gene>
    <name evidence="2" type="ORF">N864_16635</name>
</gene>
<dbReference type="AlphaFoldDB" id="W9GCS9"/>
<dbReference type="Pfam" id="PF13604">
    <property type="entry name" value="AAA_30"/>
    <property type="match status" value="1"/>
</dbReference>
<evidence type="ECO:0000313" key="3">
    <source>
        <dbReference type="Proteomes" id="UP000019494"/>
    </source>
</evidence>
<protein>
    <submittedName>
        <fullName evidence="2">Conjugal transfer protein</fullName>
    </submittedName>
</protein>
<comment type="caution">
    <text evidence="2">The sequence shown here is derived from an EMBL/GenBank/DDBJ whole genome shotgun (WGS) entry which is preliminary data.</text>
</comment>
<dbReference type="EMBL" id="AWQS01000369">
    <property type="protein sequence ID" value="EWT03991.1"/>
    <property type="molecule type" value="Genomic_DNA"/>
</dbReference>
<reference evidence="3" key="1">
    <citation type="submission" date="2013-08" db="EMBL/GenBank/DDBJ databases">
        <title>Intrasporangium oryzae NRRL B-24470.</title>
        <authorList>
            <person name="Liu H."/>
            <person name="Wang G."/>
        </authorList>
    </citation>
    <scope>NUCLEOTIDE SEQUENCE [LARGE SCALE GENOMIC DNA]</scope>
    <source>
        <strain evidence="3">Q5-1</strain>
    </source>
</reference>
<dbReference type="PANTHER" id="PTHR43788">
    <property type="entry name" value="DNA2/NAM7 HELICASE FAMILY MEMBER"/>
    <property type="match status" value="1"/>
</dbReference>
<organism evidence="2 3">
    <name type="scientific">Intrasporangium chromatireducens Q5-1</name>
    <dbReference type="NCBI Taxonomy" id="584657"/>
    <lineage>
        <taxon>Bacteria</taxon>
        <taxon>Bacillati</taxon>
        <taxon>Actinomycetota</taxon>
        <taxon>Actinomycetes</taxon>
        <taxon>Micrococcales</taxon>
        <taxon>Intrasporangiaceae</taxon>
        <taxon>Intrasporangium</taxon>
    </lineage>
</organism>
<feature type="non-terminal residue" evidence="2">
    <location>
        <position position="704"/>
    </location>
</feature>
<dbReference type="Pfam" id="PF08751">
    <property type="entry name" value="TrwC"/>
    <property type="match status" value="1"/>
</dbReference>
<dbReference type="NCBIfam" id="NF041492">
    <property type="entry name" value="MobF"/>
    <property type="match status" value="1"/>
</dbReference>
<feature type="domain" description="TrwC relaxase" evidence="1">
    <location>
        <begin position="11"/>
        <end position="338"/>
    </location>
</feature>
<dbReference type="Proteomes" id="UP000019494">
    <property type="component" value="Unassembled WGS sequence"/>
</dbReference>
<accession>W9GCS9</accession>
<dbReference type="InterPro" id="IPR050534">
    <property type="entry name" value="Coronavir_polyprotein_1ab"/>
</dbReference>
<evidence type="ECO:0000313" key="2">
    <source>
        <dbReference type="EMBL" id="EWT03991.1"/>
    </source>
</evidence>
<dbReference type="InterPro" id="IPR014862">
    <property type="entry name" value="TrwC"/>
</dbReference>
<dbReference type="Gene3D" id="3.40.50.300">
    <property type="entry name" value="P-loop containing nucleotide triphosphate hydrolases"/>
    <property type="match status" value="1"/>
</dbReference>
<dbReference type="SUPFAM" id="SSF55464">
    <property type="entry name" value="Origin of replication-binding domain, RBD-like"/>
    <property type="match status" value="1"/>
</dbReference>
<sequence>MTMSIRRMTLGAGYRYLMSSVARADAAGRTSDPLTAYYTAEGTPPGRFLGKGLAGLDCGRGIEPGTTVTEEHLWRMLGMLQDPVTGHPLGRAPVARPAAYEDALGRKRKAPQPVAGFDLTFSVPKSVSVAWALGDEATRARVHAAHRRALESVIAYAEREVFATRTGRGGVVSQDTLGVVAAAFDHWDSRAGDPQLHTHVVVLNRVQAASDGGWRTLDSKALFRAAVGLSELYNGVLADLLTADLGWGWEAHTRRHSPVEKWEVAGVTQTLADEFSRRTSQIEDAKNALVAQFRAAHGRGPTSAEVLRLRQQATLATRPDKQLHALSDLITGWRRRAEPHVGTEPEAWVATLAGRNDLPLLRAADLSEGMLADAAAVALRTVGARRATFSRSNILAEVLRQIAGVRFADPAERVTVAEHVTALALWEAVRLTPADAGVLPAALRRADGTSRLTPRDGVTYATREVIEAEDRLLAAGRAVDAPRVDEATAAAVAAVPLPGRATVLSADQAEAVCRVLASGRAVDVIVGPAGTGKSTAMAGVRATWESAFGPGSVVGLAPSAAAAEVLADAVGIPTENTTKWIHEAMRQPARLAELEELQRKLRWAGPSLATRRLRERAREVYAEAQRWGLRSDQLVIVDEASMAGTFDLDTITAHARAAGAKVLLVGDWAQLSPVAAGGAFKLLATDRDDAPSLHDVRRFRHEWE</sequence>
<name>W9GCS9_9MICO</name>
<evidence type="ECO:0000259" key="1">
    <source>
        <dbReference type="Pfam" id="PF08751"/>
    </source>
</evidence>
<dbReference type="SUPFAM" id="SSF52540">
    <property type="entry name" value="P-loop containing nucleoside triphosphate hydrolases"/>
    <property type="match status" value="1"/>
</dbReference>
<proteinExistence type="predicted"/>